<feature type="short sequence motif" description="'KMSKS' region" evidence="15">
    <location>
        <begin position="644"/>
        <end position="648"/>
    </location>
</feature>
<dbReference type="InterPro" id="IPR002301">
    <property type="entry name" value="Ile-tRNA-ligase"/>
</dbReference>
<comment type="cofactor">
    <cofactor evidence="1 15">
        <name>Zn(2+)</name>
        <dbReference type="ChEBI" id="CHEBI:29105"/>
    </cofactor>
</comment>
<dbReference type="InterPro" id="IPR009008">
    <property type="entry name" value="Val/Leu/Ile-tRNA-synth_edit"/>
</dbReference>
<dbReference type="CDD" id="cd07961">
    <property type="entry name" value="Anticodon_Ia_Ile_ABEc"/>
    <property type="match status" value="1"/>
</dbReference>
<dbReference type="GO" id="GO:0000049">
    <property type="term" value="F:tRNA binding"/>
    <property type="evidence" value="ECO:0007669"/>
    <property type="project" value="InterPro"/>
</dbReference>
<dbReference type="EC" id="6.1.1.5" evidence="15"/>
<comment type="similarity">
    <text evidence="3 15">Belongs to the class-I aminoacyl-tRNA synthetase family. IleS type 2 subfamily.</text>
</comment>
<keyword evidence="12 15" id="KW-0030">Aminoacyl-tRNA synthetase</keyword>
<comment type="caution">
    <text evidence="18">The sequence shown here is derived from an EMBL/GenBank/DDBJ whole genome shotgun (WGS) entry which is preliminary data.</text>
</comment>
<keyword evidence="7 15" id="KW-0479">Metal-binding</keyword>
<evidence type="ECO:0000256" key="10">
    <source>
        <dbReference type="ARBA" id="ARBA00022840"/>
    </source>
</evidence>
<dbReference type="GO" id="GO:0004822">
    <property type="term" value="F:isoleucine-tRNA ligase activity"/>
    <property type="evidence" value="ECO:0007669"/>
    <property type="project" value="UniProtKB-UniRule"/>
</dbReference>
<gene>
    <name evidence="15" type="primary">ileS</name>
    <name evidence="18" type="ORF">HNQ80_002284</name>
</gene>
<dbReference type="PRINTS" id="PR00984">
    <property type="entry name" value="TRNASYNTHILE"/>
</dbReference>
<evidence type="ECO:0000256" key="5">
    <source>
        <dbReference type="ARBA" id="ARBA00022490"/>
    </source>
</evidence>
<protein>
    <recommendedName>
        <fullName evidence="15">Isoleucine--tRNA ligase</fullName>
        <ecNumber evidence="15">6.1.1.5</ecNumber>
    </recommendedName>
    <alternativeName>
        <fullName evidence="15">Isoleucyl-tRNA synthetase</fullName>
        <shortName evidence="15">IleRS</shortName>
    </alternativeName>
</protein>
<dbReference type="Gene3D" id="3.90.740.10">
    <property type="entry name" value="Valyl/Leucyl/Isoleucyl-tRNA synthetase, editing domain"/>
    <property type="match status" value="1"/>
</dbReference>
<dbReference type="PANTHER" id="PTHR42780">
    <property type="entry name" value="SOLEUCYL-TRNA SYNTHETASE"/>
    <property type="match status" value="1"/>
</dbReference>
<keyword evidence="11 15" id="KW-0648">Protein biosynthesis</keyword>
<feature type="domain" description="Methionyl/Valyl/Leucyl/Isoleucyl-tRNA synthetase anticodon-binding" evidence="17">
    <location>
        <begin position="731"/>
        <end position="878"/>
    </location>
</feature>
<dbReference type="GO" id="GO:0006428">
    <property type="term" value="P:isoleucyl-tRNA aminoacylation"/>
    <property type="evidence" value="ECO:0007669"/>
    <property type="project" value="UniProtKB-UniRule"/>
</dbReference>
<dbReference type="FunFam" id="3.40.50.620:FF:000075">
    <property type="entry name" value="Isoleucine--tRNA ligase"/>
    <property type="match status" value="1"/>
</dbReference>
<accession>A0A841L1E3</accession>
<evidence type="ECO:0000256" key="15">
    <source>
        <dbReference type="HAMAP-Rule" id="MF_02003"/>
    </source>
</evidence>
<comment type="catalytic activity">
    <reaction evidence="14 15">
        <text>tRNA(Ile) + L-isoleucine + ATP = L-isoleucyl-tRNA(Ile) + AMP + diphosphate</text>
        <dbReference type="Rhea" id="RHEA:11060"/>
        <dbReference type="Rhea" id="RHEA-COMP:9666"/>
        <dbReference type="Rhea" id="RHEA-COMP:9695"/>
        <dbReference type="ChEBI" id="CHEBI:30616"/>
        <dbReference type="ChEBI" id="CHEBI:33019"/>
        <dbReference type="ChEBI" id="CHEBI:58045"/>
        <dbReference type="ChEBI" id="CHEBI:78442"/>
        <dbReference type="ChEBI" id="CHEBI:78528"/>
        <dbReference type="ChEBI" id="CHEBI:456215"/>
        <dbReference type="EC" id="6.1.1.5"/>
    </reaction>
</comment>
<dbReference type="InterPro" id="IPR009080">
    <property type="entry name" value="tRNAsynth_Ia_anticodon-bd"/>
</dbReference>
<evidence type="ECO:0000256" key="11">
    <source>
        <dbReference type="ARBA" id="ARBA00022917"/>
    </source>
</evidence>
<dbReference type="HAMAP" id="MF_02003">
    <property type="entry name" value="Ile_tRNA_synth_type2"/>
    <property type="match status" value="1"/>
</dbReference>
<evidence type="ECO:0000256" key="3">
    <source>
        <dbReference type="ARBA" id="ARBA00007078"/>
    </source>
</evidence>
<dbReference type="InterPro" id="IPR002300">
    <property type="entry name" value="aa-tRNA-synth_Ia"/>
</dbReference>
<dbReference type="NCBIfam" id="TIGR00392">
    <property type="entry name" value="ileS"/>
    <property type="match status" value="1"/>
</dbReference>
<dbReference type="GO" id="GO:0008270">
    <property type="term" value="F:zinc ion binding"/>
    <property type="evidence" value="ECO:0007669"/>
    <property type="project" value="UniProtKB-UniRule"/>
</dbReference>
<dbReference type="PANTHER" id="PTHR42780:SF1">
    <property type="entry name" value="ISOLEUCINE--TRNA LIGASE, CYTOPLASMIC"/>
    <property type="match status" value="1"/>
</dbReference>
<evidence type="ECO:0000313" key="18">
    <source>
        <dbReference type="EMBL" id="MBB6216185.1"/>
    </source>
</evidence>
<comment type="domain">
    <text evidence="15">IleRS has two distinct active sites: one for aminoacylation and one for editing. The misactivated valine is translocated from the active site to the editing site, which sterically excludes the correctly activated isoleucine. The single editing site contains two valyl binding pockets, one specific for each substrate (Val-AMP or Val-tRNA(Ile)).</text>
</comment>
<dbReference type="GO" id="GO:0005524">
    <property type="term" value="F:ATP binding"/>
    <property type="evidence" value="ECO:0007669"/>
    <property type="project" value="UniProtKB-UniRule"/>
</dbReference>
<evidence type="ECO:0000256" key="9">
    <source>
        <dbReference type="ARBA" id="ARBA00022833"/>
    </source>
</evidence>
<evidence type="ECO:0000256" key="2">
    <source>
        <dbReference type="ARBA" id="ARBA00004496"/>
    </source>
</evidence>
<feature type="binding site" evidence="15">
    <location>
        <position position="647"/>
    </location>
    <ligand>
        <name>ATP</name>
        <dbReference type="ChEBI" id="CHEBI:30616"/>
    </ligand>
</feature>
<reference evidence="18 19" key="1">
    <citation type="submission" date="2020-08" db="EMBL/GenBank/DDBJ databases">
        <title>Genomic Encyclopedia of Type Strains, Phase IV (KMG-IV): sequencing the most valuable type-strain genomes for metagenomic binning, comparative biology and taxonomic classification.</title>
        <authorList>
            <person name="Goeker M."/>
        </authorList>
    </citation>
    <scope>NUCLEOTIDE SEQUENCE [LARGE SCALE GENOMIC DNA]</scope>
    <source>
        <strain evidence="18 19">DSM 103526</strain>
    </source>
</reference>
<sequence>MIVRCSVGIRYDASRDKVEFVPYNKGGTAVYSSLSHDGLGTLSFFEKLCERRIMAMKKFKPLSEAPVAKRESMVADLWDQNNILKKSIENRENADSFVFYEGPPTANGRPGIHHVISRTLKDSVCRYKTMTGYQVKRKAGWDTHGLPVEIEVEKQLKLSSKQEIEAYGIDKFNEKCRESVFTYERQWREMTKRMGYAIDLDNPYITLDNNYIESVWWILDKFFKEGYIYEGHKILPYCPRCGTGLASHEVSQGYKEIKSNTVIVSFKRKDTDEYFLVWTTTPWTLASNVALAVHPEETYIKARMNDRVYIVEKTLSKRVLGEEFEVLEEMKGKDLEYIEYEQLMPFVKAEKKAFFVTIADYVTTDDGTGIVHIAPAFGEDDYQVGRKYDLPVLQPVNEEGKYTTTPWEGKFVMDCDVDIIKWLHGEGKLFKKEKIDHNYPHCWRCSTPLLYYAKPSWYIEMTKLKDKLIENNNSVNWYPDYVGEKRFGNWLENLNDWALSRSRYWGTPLNIWRCECGHTASVGSRKELIEQAIEKIDESVELHRPYVDDIHLKCEKCEGTMTRVVEVIDCWFDSGAMPFAQHHYPFENKENFSELFPADYICEGIDQTRGWFYSLIAISTFVMGVSPYKNVLVNDLILDKDGRKMSKSRGNTVDPFEMFDKYGADALRWYLLYVSPAWTPTKFDIEGLKEVQSKFFGTLQNVYTFFTLYANTDEINPKDFYVEPKERPELDRWIISKFNSLAKEVASEMAIFDLTKTVRKIQDFVNEDLSNWYIRRARRRFWETELTEDKKAVYNTTYEVLIGVAKLMAPFAPFLADEIYANLTDELSVHLADYPVADLSLIDLEVEKRMDLIRDLVGLGRAARAKEKIKVRQPIQKVLIDGKYEALISDLIPLMEEELNVKEVIFEKDLSKFMNFSLKPNFKVAGSILGSKIKALGPALAALDAASVVPKLEAGESISVNLEGEATEIVKDYVLTSISAKEGFTVEMANNLFVILDTTLTQELIDEGYARELISKVQQMRKNNDYEMMDNIRIYYDGDDEIDNAVEIHREYIMHETLAVSIERVNDPSLEKQNLNDHDTGIKVEKVN</sequence>
<evidence type="ECO:0000256" key="4">
    <source>
        <dbReference type="ARBA" id="ARBA00011245"/>
    </source>
</evidence>
<dbReference type="Proteomes" id="UP000579281">
    <property type="component" value="Unassembled WGS sequence"/>
</dbReference>
<keyword evidence="6 15" id="KW-0436">Ligase</keyword>
<evidence type="ECO:0000259" key="16">
    <source>
        <dbReference type="Pfam" id="PF00133"/>
    </source>
</evidence>
<name>A0A841L1E3_9FIRM</name>
<dbReference type="EMBL" id="JACHEN010000012">
    <property type="protein sequence ID" value="MBB6216185.1"/>
    <property type="molecule type" value="Genomic_DNA"/>
</dbReference>
<dbReference type="Pfam" id="PF08264">
    <property type="entry name" value="Anticodon_1"/>
    <property type="match status" value="1"/>
</dbReference>
<keyword evidence="9 15" id="KW-0862">Zinc</keyword>
<keyword evidence="10 15" id="KW-0067">ATP-binding</keyword>
<dbReference type="GO" id="GO:0005737">
    <property type="term" value="C:cytoplasm"/>
    <property type="evidence" value="ECO:0007669"/>
    <property type="project" value="UniProtKB-SubCell"/>
</dbReference>
<dbReference type="InterPro" id="IPR013155">
    <property type="entry name" value="M/V/L/I-tRNA-synth_anticd-bd"/>
</dbReference>
<evidence type="ECO:0000256" key="8">
    <source>
        <dbReference type="ARBA" id="ARBA00022741"/>
    </source>
</evidence>
<evidence type="ECO:0000256" key="12">
    <source>
        <dbReference type="ARBA" id="ARBA00023146"/>
    </source>
</evidence>
<dbReference type="InterPro" id="IPR033709">
    <property type="entry name" value="Anticodon_Ile_ABEc"/>
</dbReference>
<evidence type="ECO:0000313" key="19">
    <source>
        <dbReference type="Proteomes" id="UP000579281"/>
    </source>
</evidence>
<dbReference type="SUPFAM" id="SSF52374">
    <property type="entry name" value="Nucleotidylyl transferase"/>
    <property type="match status" value="1"/>
</dbReference>
<dbReference type="Pfam" id="PF00133">
    <property type="entry name" value="tRNA-synt_1"/>
    <property type="match status" value="1"/>
</dbReference>
<evidence type="ECO:0000256" key="13">
    <source>
        <dbReference type="ARBA" id="ARBA00025217"/>
    </source>
</evidence>
<evidence type="ECO:0000256" key="7">
    <source>
        <dbReference type="ARBA" id="ARBA00022723"/>
    </source>
</evidence>
<feature type="domain" description="Aminoacyl-tRNA synthetase class Ia" evidence="16">
    <location>
        <begin position="75"/>
        <end position="676"/>
    </location>
</feature>
<dbReference type="Gene3D" id="3.40.50.620">
    <property type="entry name" value="HUPs"/>
    <property type="match status" value="2"/>
</dbReference>
<organism evidence="18 19">
    <name type="scientific">Anaerosolibacter carboniphilus</name>
    <dbReference type="NCBI Taxonomy" id="1417629"/>
    <lineage>
        <taxon>Bacteria</taxon>
        <taxon>Bacillati</taxon>
        <taxon>Bacillota</taxon>
        <taxon>Clostridia</taxon>
        <taxon>Peptostreptococcales</taxon>
        <taxon>Thermotaleaceae</taxon>
        <taxon>Anaerosolibacter</taxon>
    </lineage>
</organism>
<comment type="function">
    <text evidence="13 15">Catalyzes the attachment of isoleucine to tRNA(Ile). As IleRS can inadvertently accommodate and process structurally similar amino acids such as valine, to avoid such errors it has two additional distinct tRNA(Ile)-dependent editing activities. One activity is designated as 'pretransfer' editing and involves the hydrolysis of activated Val-AMP. The other activity is designated 'posttransfer' editing and involves deacylation of mischarged Val-tRNA(Ile).</text>
</comment>
<dbReference type="SUPFAM" id="SSF50677">
    <property type="entry name" value="ValRS/IleRS/LeuRS editing domain"/>
    <property type="match status" value="1"/>
</dbReference>
<dbReference type="Pfam" id="PF19302">
    <property type="entry name" value="DUF5915"/>
    <property type="match status" value="1"/>
</dbReference>
<evidence type="ECO:0000256" key="6">
    <source>
        <dbReference type="ARBA" id="ARBA00022598"/>
    </source>
</evidence>
<comment type="subunit">
    <text evidence="4 15">Monomer.</text>
</comment>
<evidence type="ECO:0000256" key="14">
    <source>
        <dbReference type="ARBA" id="ARBA00048359"/>
    </source>
</evidence>
<keyword evidence="19" id="KW-1185">Reference proteome</keyword>
<keyword evidence="5 15" id="KW-0963">Cytoplasm</keyword>
<comment type="subcellular location">
    <subcellularLocation>
        <location evidence="2 15">Cytoplasm</location>
    </subcellularLocation>
</comment>
<dbReference type="InterPro" id="IPR023586">
    <property type="entry name" value="Ile-tRNA-ligase_type2"/>
</dbReference>
<dbReference type="CDD" id="cd00818">
    <property type="entry name" value="IleRS_core"/>
    <property type="match status" value="1"/>
</dbReference>
<dbReference type="SUPFAM" id="SSF47323">
    <property type="entry name" value="Anticodon-binding domain of a subclass of class I aminoacyl-tRNA synthetases"/>
    <property type="match status" value="1"/>
</dbReference>
<dbReference type="GO" id="GO:0002161">
    <property type="term" value="F:aminoacyl-tRNA deacylase activity"/>
    <property type="evidence" value="ECO:0007669"/>
    <property type="project" value="InterPro"/>
</dbReference>
<feature type="short sequence motif" description="'HIGH' region" evidence="15">
    <location>
        <begin position="104"/>
        <end position="114"/>
    </location>
</feature>
<dbReference type="AlphaFoldDB" id="A0A841L1E3"/>
<dbReference type="Gene3D" id="1.10.730.10">
    <property type="entry name" value="Isoleucyl-tRNA Synthetase, Domain 1"/>
    <property type="match status" value="1"/>
</dbReference>
<proteinExistence type="inferred from homology"/>
<evidence type="ECO:0000259" key="17">
    <source>
        <dbReference type="Pfam" id="PF08264"/>
    </source>
</evidence>
<dbReference type="FunFam" id="3.40.50.620:FF:000063">
    <property type="entry name" value="Isoleucine--tRNA ligase"/>
    <property type="match status" value="1"/>
</dbReference>
<evidence type="ECO:0000256" key="1">
    <source>
        <dbReference type="ARBA" id="ARBA00001947"/>
    </source>
</evidence>
<keyword evidence="8 15" id="KW-0547">Nucleotide-binding</keyword>
<dbReference type="InterPro" id="IPR014729">
    <property type="entry name" value="Rossmann-like_a/b/a_fold"/>
</dbReference>